<dbReference type="PANTHER" id="PTHR45632:SF13">
    <property type="entry name" value="KELCH-LIKE PROTEIN 26"/>
    <property type="match status" value="1"/>
</dbReference>
<dbReference type="Proteomes" id="UP001153737">
    <property type="component" value="Chromosome 9"/>
</dbReference>
<evidence type="ECO:0000313" key="2">
    <source>
        <dbReference type="EMBL" id="CAG9825135.1"/>
    </source>
</evidence>
<dbReference type="EMBL" id="OU896715">
    <property type="protein sequence ID" value="CAG9825135.1"/>
    <property type="molecule type" value="Genomic_DNA"/>
</dbReference>
<reference evidence="2" key="2">
    <citation type="submission" date="2022-10" db="EMBL/GenBank/DDBJ databases">
        <authorList>
            <consortium name="ENA_rothamsted_submissions"/>
            <consortium name="culmorum"/>
            <person name="King R."/>
        </authorList>
    </citation>
    <scope>NUCLEOTIDE SEQUENCE</scope>
</reference>
<keyword evidence="1" id="KW-0880">Kelch repeat</keyword>
<gene>
    <name evidence="2" type="ORF">PHAECO_LOCUS12827</name>
</gene>
<evidence type="ECO:0000256" key="1">
    <source>
        <dbReference type="ARBA" id="ARBA00022441"/>
    </source>
</evidence>
<dbReference type="AlphaFoldDB" id="A0A9N9SPX3"/>
<evidence type="ECO:0000313" key="3">
    <source>
        <dbReference type="Proteomes" id="UP001153737"/>
    </source>
</evidence>
<dbReference type="PANTHER" id="PTHR45632">
    <property type="entry name" value="LD33804P"/>
    <property type="match status" value="1"/>
</dbReference>
<dbReference type="InterPro" id="IPR015915">
    <property type="entry name" value="Kelch-typ_b-propeller"/>
</dbReference>
<sequence length="282" mass="31470">MIFENYRRDELLFFGQNPTVSGYVWVLHSKYGNSIPGQVGGLLPSVKLFFFYPGEVLFAVGGWCSGDAIASVEKFDPQTMEWKMVAPMSKRRYDPQTDQWSCDVAPTTSCRTSVGVAVLDNLLYAVGGQDGVQCLNHVERYDPKENKWMKVAPMTTRRLGVAVAVLGDYLYAIGGSDGQSPLNTVERYDPRHNKWTLVSPMSTRRKHLGCAVFNNLIYAVGLAVVNGQLYAVGGFDGTAYLKTIEFYDTEQNQWRLCGSMNYRRLGGGVGVMRAPQTENRGW</sequence>
<dbReference type="InterPro" id="IPR006652">
    <property type="entry name" value="Kelch_1"/>
</dbReference>
<dbReference type="Pfam" id="PF01344">
    <property type="entry name" value="Kelch_1"/>
    <property type="match status" value="4"/>
</dbReference>
<reference evidence="2" key="1">
    <citation type="submission" date="2022-01" db="EMBL/GenBank/DDBJ databases">
        <authorList>
            <person name="King R."/>
        </authorList>
    </citation>
    <scope>NUCLEOTIDE SEQUENCE</scope>
</reference>
<organism evidence="2 3">
    <name type="scientific">Phaedon cochleariae</name>
    <name type="common">Mustard beetle</name>
    <dbReference type="NCBI Taxonomy" id="80249"/>
    <lineage>
        <taxon>Eukaryota</taxon>
        <taxon>Metazoa</taxon>
        <taxon>Ecdysozoa</taxon>
        <taxon>Arthropoda</taxon>
        <taxon>Hexapoda</taxon>
        <taxon>Insecta</taxon>
        <taxon>Pterygota</taxon>
        <taxon>Neoptera</taxon>
        <taxon>Endopterygota</taxon>
        <taxon>Coleoptera</taxon>
        <taxon>Polyphaga</taxon>
        <taxon>Cucujiformia</taxon>
        <taxon>Chrysomeloidea</taxon>
        <taxon>Chrysomelidae</taxon>
        <taxon>Chrysomelinae</taxon>
        <taxon>Chrysomelini</taxon>
        <taxon>Phaedon</taxon>
    </lineage>
</organism>
<dbReference type="Gene3D" id="2.120.10.80">
    <property type="entry name" value="Kelch-type beta propeller"/>
    <property type="match status" value="1"/>
</dbReference>
<dbReference type="SMART" id="SM00612">
    <property type="entry name" value="Kelch"/>
    <property type="match status" value="4"/>
</dbReference>
<proteinExistence type="predicted"/>
<dbReference type="OrthoDB" id="45365at2759"/>
<accession>A0A9N9SPX3</accession>
<name>A0A9N9SPX3_PHACE</name>
<keyword evidence="3" id="KW-1185">Reference proteome</keyword>
<dbReference type="SUPFAM" id="SSF117281">
    <property type="entry name" value="Kelch motif"/>
    <property type="match status" value="2"/>
</dbReference>
<protein>
    <submittedName>
        <fullName evidence="2">Uncharacterized protein</fullName>
    </submittedName>
</protein>